<dbReference type="Pfam" id="PF01863">
    <property type="entry name" value="YgjP-like"/>
    <property type="match status" value="1"/>
</dbReference>
<dbReference type="GO" id="GO:0008237">
    <property type="term" value="F:metallopeptidase activity"/>
    <property type="evidence" value="ECO:0007669"/>
    <property type="project" value="UniProtKB-KW"/>
</dbReference>
<dbReference type="InterPro" id="IPR002725">
    <property type="entry name" value="YgjP-like_metallopeptidase"/>
</dbReference>
<protein>
    <submittedName>
        <fullName evidence="2">SprT family zinc-dependent metalloprotease</fullName>
    </submittedName>
</protein>
<dbReference type="CDD" id="cd07344">
    <property type="entry name" value="M48_yhfN_like"/>
    <property type="match status" value="1"/>
</dbReference>
<sequence>MARRIVRRELLKIDGRAVELNVRLNPRARRLIVKVHPTTGEVMVIAPSKRALDRAVEFARGESDWIAKQLAHVPARVVLAPGARIPFRGTDHLILRCESGPVSVEPGIIRIGGHAEHAPRRLLDFLKKQAKRELEQKSFEYGAKLGIKPKRITVRDTASRWGSCSSTRSLSFSWRLILAPTFVLDYVVAHEVAHMKEMNHGENFWRIVENLIGNVTPAQAWLRQHGPALHRYAPR</sequence>
<evidence type="ECO:0000259" key="1">
    <source>
        <dbReference type="Pfam" id="PF01863"/>
    </source>
</evidence>
<dbReference type="Proteomes" id="UP001499951">
    <property type="component" value="Unassembled WGS sequence"/>
</dbReference>
<name>A0ABP3QFW8_9PROT</name>
<dbReference type="PANTHER" id="PTHR30399">
    <property type="entry name" value="UNCHARACTERIZED PROTEIN YGJP"/>
    <property type="match status" value="1"/>
</dbReference>
<keyword evidence="2" id="KW-0378">Hydrolase</keyword>
<proteinExistence type="predicted"/>
<keyword evidence="2" id="KW-0482">Metalloprotease</keyword>
<dbReference type="RefSeq" id="WP_166934729.1">
    <property type="nucleotide sequence ID" value="NZ_BAAADD010000014.1"/>
</dbReference>
<dbReference type="PANTHER" id="PTHR30399:SF1">
    <property type="entry name" value="UTP PYROPHOSPHATASE"/>
    <property type="match status" value="1"/>
</dbReference>
<keyword evidence="2" id="KW-0645">Protease</keyword>
<reference evidence="3" key="1">
    <citation type="journal article" date="2019" name="Int. J. Syst. Evol. Microbiol.">
        <title>The Global Catalogue of Microorganisms (GCM) 10K type strain sequencing project: providing services to taxonomists for standard genome sequencing and annotation.</title>
        <authorList>
            <consortium name="The Broad Institute Genomics Platform"/>
            <consortium name="The Broad Institute Genome Sequencing Center for Infectious Disease"/>
            <person name="Wu L."/>
            <person name="Ma J."/>
        </authorList>
    </citation>
    <scope>NUCLEOTIDE SEQUENCE [LARGE SCALE GENOMIC DNA]</scope>
    <source>
        <strain evidence="3">JCM 15089</strain>
    </source>
</reference>
<keyword evidence="3" id="KW-1185">Reference proteome</keyword>
<comment type="caution">
    <text evidence="2">The sequence shown here is derived from an EMBL/GenBank/DDBJ whole genome shotgun (WGS) entry which is preliminary data.</text>
</comment>
<dbReference type="EMBL" id="BAAADD010000014">
    <property type="protein sequence ID" value="GAA0588459.1"/>
    <property type="molecule type" value="Genomic_DNA"/>
</dbReference>
<feature type="domain" description="YgjP-like metallopeptidase" evidence="1">
    <location>
        <begin position="31"/>
        <end position="225"/>
    </location>
</feature>
<accession>A0ABP3QFW8</accession>
<gene>
    <name evidence="2" type="ORF">GCM10008942_41800</name>
</gene>
<dbReference type="Gene3D" id="3.30.2010.10">
    <property type="entry name" value="Metalloproteases ('zincins'), catalytic domain"/>
    <property type="match status" value="1"/>
</dbReference>
<dbReference type="InterPro" id="IPR053136">
    <property type="entry name" value="UTP_pyrophosphatase-like"/>
</dbReference>
<evidence type="ECO:0000313" key="3">
    <source>
        <dbReference type="Proteomes" id="UP001499951"/>
    </source>
</evidence>
<organism evidence="2 3">
    <name type="scientific">Rhizomicrobium electricum</name>
    <dbReference type="NCBI Taxonomy" id="480070"/>
    <lineage>
        <taxon>Bacteria</taxon>
        <taxon>Pseudomonadati</taxon>
        <taxon>Pseudomonadota</taxon>
        <taxon>Alphaproteobacteria</taxon>
        <taxon>Micropepsales</taxon>
        <taxon>Micropepsaceae</taxon>
        <taxon>Rhizomicrobium</taxon>
    </lineage>
</organism>
<evidence type="ECO:0000313" key="2">
    <source>
        <dbReference type="EMBL" id="GAA0588459.1"/>
    </source>
</evidence>